<dbReference type="InterPro" id="IPR015943">
    <property type="entry name" value="WD40/YVTN_repeat-like_dom_sf"/>
</dbReference>
<reference evidence="1" key="1">
    <citation type="submission" date="2021-02" db="EMBL/GenBank/DDBJ databases">
        <title>Genome sequence Cadophora malorum strain M34.</title>
        <authorList>
            <person name="Stefanovic E."/>
            <person name="Vu D."/>
            <person name="Scully C."/>
            <person name="Dijksterhuis J."/>
            <person name="Roader J."/>
            <person name="Houbraken J."/>
        </authorList>
    </citation>
    <scope>NUCLEOTIDE SEQUENCE</scope>
    <source>
        <strain evidence="1">M34</strain>
    </source>
</reference>
<comment type="caution">
    <text evidence="1">The sequence shown here is derived from an EMBL/GenBank/DDBJ whole genome shotgun (WGS) entry which is preliminary data.</text>
</comment>
<dbReference type="PANTHER" id="PTHR40274">
    <property type="entry name" value="VIRGINIAMYCIN B LYASE"/>
    <property type="match status" value="1"/>
</dbReference>
<dbReference type="PANTHER" id="PTHR40274:SF3">
    <property type="entry name" value="VIRGINIAMYCIN B LYASE"/>
    <property type="match status" value="1"/>
</dbReference>
<accession>A0A8H7WDR4</accession>
<dbReference type="OrthoDB" id="3625478at2759"/>
<dbReference type="Gene3D" id="2.130.10.10">
    <property type="entry name" value="YVTN repeat-like/Quinoprotein amine dehydrogenase"/>
    <property type="match status" value="1"/>
</dbReference>
<dbReference type="Pfam" id="PF24684">
    <property type="entry name" value="Vgb_lyase"/>
    <property type="match status" value="1"/>
</dbReference>
<evidence type="ECO:0000313" key="2">
    <source>
        <dbReference type="Proteomes" id="UP000664132"/>
    </source>
</evidence>
<name>A0A8H7WDR4_9HELO</name>
<dbReference type="EMBL" id="JAFJYH010000042">
    <property type="protein sequence ID" value="KAG4422935.1"/>
    <property type="molecule type" value="Genomic_DNA"/>
</dbReference>
<proteinExistence type="predicted"/>
<gene>
    <name evidence="1" type="ORF">IFR04_004005</name>
</gene>
<dbReference type="Proteomes" id="UP000664132">
    <property type="component" value="Unassembled WGS sequence"/>
</dbReference>
<keyword evidence="2" id="KW-1185">Reference proteome</keyword>
<protein>
    <submittedName>
        <fullName evidence="1">Uncharacterized protein</fullName>
    </submittedName>
</protein>
<dbReference type="InterPro" id="IPR051344">
    <property type="entry name" value="Vgb"/>
</dbReference>
<sequence>MTNSQQCHLPHRSRHRIYKRIPIPLTTLLDPTPIALPGVLKKVTDRTALSCAIRKGTDGNLYAANGLRNQLVRIDPSSKIDIFEPTPLNPLSILLNFNDLYIAKDGIYVTATTRNTFSFFSFATEQFTPYQVPTPAALPLGLYIASDGIVYVAELVGNKILAFDPKTEKINEYPLPQPLQFPAVIRAERNGYVYFSLFIGNGIGRINMSTHKIELFHTNQLLLLGAEDTIDKYGGVWLSAFDANVLSRLDTNTLKFSYVALPETFAQSPNLALSGILGDIPPYIDVAVNYGPGDAVWFAGITNNQVGRYNITGLYK</sequence>
<evidence type="ECO:0000313" key="1">
    <source>
        <dbReference type="EMBL" id="KAG4422935.1"/>
    </source>
</evidence>
<dbReference type="SUPFAM" id="SSF101898">
    <property type="entry name" value="NHL repeat"/>
    <property type="match status" value="1"/>
</dbReference>
<organism evidence="1 2">
    <name type="scientific">Cadophora malorum</name>
    <dbReference type="NCBI Taxonomy" id="108018"/>
    <lineage>
        <taxon>Eukaryota</taxon>
        <taxon>Fungi</taxon>
        <taxon>Dikarya</taxon>
        <taxon>Ascomycota</taxon>
        <taxon>Pezizomycotina</taxon>
        <taxon>Leotiomycetes</taxon>
        <taxon>Helotiales</taxon>
        <taxon>Ploettnerulaceae</taxon>
        <taxon>Cadophora</taxon>
    </lineage>
</organism>
<dbReference type="AlphaFoldDB" id="A0A8H7WDR4"/>